<reference evidence="1" key="1">
    <citation type="submission" date="2017-05" db="UniProtKB">
        <authorList>
            <consortium name="EnsemblMetazoa"/>
        </authorList>
    </citation>
    <scope>IDENTIFICATION</scope>
</reference>
<dbReference type="GO" id="GO:0030036">
    <property type="term" value="P:actin cytoskeleton organization"/>
    <property type="evidence" value="ECO:0007669"/>
    <property type="project" value="TreeGrafter"/>
</dbReference>
<accession>A0A1X7TQP7</accession>
<dbReference type="PANTHER" id="PTHR19981">
    <property type="entry name" value="TALIN"/>
    <property type="match status" value="1"/>
</dbReference>
<sequence length="75" mass="8102">MSNPEVRAKQELLAAATSIEAALMYLSKLLLFHFSLIQTTDAHLNFDAQILEAAKSIAAATKSLVQSAIDTQRGN</sequence>
<proteinExistence type="predicted"/>
<dbReference type="GO" id="GO:0005886">
    <property type="term" value="C:plasma membrane"/>
    <property type="evidence" value="ECO:0007669"/>
    <property type="project" value="TreeGrafter"/>
</dbReference>
<protein>
    <recommendedName>
        <fullName evidence="2">I/LWEQ domain-containing protein</fullName>
    </recommendedName>
</protein>
<dbReference type="InParanoid" id="A0A1X7TQP7"/>
<dbReference type="PANTHER" id="PTHR19981:SF1">
    <property type="entry name" value="RHEA, ISOFORM B"/>
    <property type="match status" value="1"/>
</dbReference>
<evidence type="ECO:0000313" key="1">
    <source>
        <dbReference type="EnsemblMetazoa" id="Aqu2.1.17275_001"/>
    </source>
</evidence>
<dbReference type="GO" id="GO:0005737">
    <property type="term" value="C:cytoplasm"/>
    <property type="evidence" value="ECO:0007669"/>
    <property type="project" value="TreeGrafter"/>
</dbReference>
<dbReference type="GO" id="GO:0098609">
    <property type="term" value="P:cell-cell adhesion"/>
    <property type="evidence" value="ECO:0007669"/>
    <property type="project" value="TreeGrafter"/>
</dbReference>
<dbReference type="GO" id="GO:0005178">
    <property type="term" value="F:integrin binding"/>
    <property type="evidence" value="ECO:0007669"/>
    <property type="project" value="TreeGrafter"/>
</dbReference>
<dbReference type="Gene3D" id="1.20.1410.10">
    <property type="entry name" value="I/LWEQ domain"/>
    <property type="match status" value="1"/>
</dbReference>
<dbReference type="GO" id="GO:0003779">
    <property type="term" value="F:actin binding"/>
    <property type="evidence" value="ECO:0007669"/>
    <property type="project" value="InterPro"/>
</dbReference>
<dbReference type="InterPro" id="IPR035964">
    <property type="entry name" value="I/LWEQ_dom_sf"/>
</dbReference>
<name>A0A1X7TQP7_AMPQE</name>
<evidence type="ECO:0008006" key="2">
    <source>
        <dbReference type="Google" id="ProtNLM"/>
    </source>
</evidence>
<dbReference type="GO" id="GO:0005925">
    <property type="term" value="C:focal adhesion"/>
    <property type="evidence" value="ECO:0007669"/>
    <property type="project" value="TreeGrafter"/>
</dbReference>
<dbReference type="EnsemblMetazoa" id="Aqu2.1.17275_001">
    <property type="protein sequence ID" value="Aqu2.1.17275_001"/>
    <property type="gene ID" value="Aqu2.1.17275"/>
</dbReference>
<organism evidence="1">
    <name type="scientific">Amphimedon queenslandica</name>
    <name type="common">Sponge</name>
    <dbReference type="NCBI Taxonomy" id="400682"/>
    <lineage>
        <taxon>Eukaryota</taxon>
        <taxon>Metazoa</taxon>
        <taxon>Porifera</taxon>
        <taxon>Demospongiae</taxon>
        <taxon>Heteroscleromorpha</taxon>
        <taxon>Haplosclerida</taxon>
        <taxon>Niphatidae</taxon>
        <taxon>Amphimedon</taxon>
    </lineage>
</organism>
<dbReference type="AlphaFoldDB" id="A0A1X7TQP7"/>
<dbReference type="SUPFAM" id="SSF109885">
    <property type="entry name" value="I/LWEQ domain"/>
    <property type="match status" value="1"/>
</dbReference>
<dbReference type="STRING" id="400682.A0A1X7TQP7"/>